<protein>
    <submittedName>
        <fullName evidence="1">Uncharacterized protein</fullName>
    </submittedName>
</protein>
<reference evidence="2" key="1">
    <citation type="submission" date="2016-09" db="EMBL/GenBank/DDBJ databases">
        <authorList>
            <person name="Guldener U."/>
        </authorList>
    </citation>
    <scope>NUCLEOTIDE SEQUENCE [LARGE SCALE GENOMIC DNA]</scope>
    <source>
        <strain evidence="2">V64-1</strain>
    </source>
</reference>
<name>A0A2H3SZL6_FUSOX</name>
<dbReference type="AlphaFoldDB" id="A0A2H3SZL6"/>
<proteinExistence type="predicted"/>
<dbReference type="OrthoDB" id="5109217at2759"/>
<gene>
    <name evidence="1" type="ORF">FRV6_00272</name>
</gene>
<evidence type="ECO:0000313" key="2">
    <source>
        <dbReference type="Proteomes" id="UP000219369"/>
    </source>
</evidence>
<accession>A0A2H3SZL6</accession>
<organism evidence="1 2">
    <name type="scientific">Fusarium oxysporum</name>
    <name type="common">Fusarium vascular wilt</name>
    <dbReference type="NCBI Taxonomy" id="5507"/>
    <lineage>
        <taxon>Eukaryota</taxon>
        <taxon>Fungi</taxon>
        <taxon>Dikarya</taxon>
        <taxon>Ascomycota</taxon>
        <taxon>Pezizomycotina</taxon>
        <taxon>Sordariomycetes</taxon>
        <taxon>Hypocreomycetidae</taxon>
        <taxon>Hypocreales</taxon>
        <taxon>Nectriaceae</taxon>
        <taxon>Fusarium</taxon>
        <taxon>Fusarium oxysporum species complex</taxon>
    </lineage>
</organism>
<dbReference type="EMBL" id="FMJY01000001">
    <property type="protein sequence ID" value="SCO76060.1"/>
    <property type="molecule type" value="Genomic_DNA"/>
</dbReference>
<dbReference type="Proteomes" id="UP000219369">
    <property type="component" value="Unassembled WGS sequence"/>
</dbReference>
<evidence type="ECO:0000313" key="1">
    <source>
        <dbReference type="EMBL" id="SCO76060.1"/>
    </source>
</evidence>
<sequence>MCTIPKITWTCPHCGIKEGHDTADLLKCNDAKAGKKCPRRNEQEMSGPKACKDHKHLPTKEKEWYYNL</sequence>